<dbReference type="EMBL" id="GGYP01005244">
    <property type="protein sequence ID" value="MDE50015.1"/>
    <property type="molecule type" value="Transcribed_RNA"/>
</dbReference>
<keyword evidence="7 12" id="KW-1133">Transmembrane helix</keyword>
<evidence type="ECO:0000256" key="4">
    <source>
        <dbReference type="ARBA" id="ARBA00022692"/>
    </source>
</evidence>
<dbReference type="PANTHER" id="PTHR13131:SF5">
    <property type="entry name" value="CYSTINOSIN"/>
    <property type="match status" value="1"/>
</dbReference>
<name>A0A6G1SHQ8_9ACAR</name>
<dbReference type="GO" id="GO:0015184">
    <property type="term" value="F:L-cystine transmembrane transporter activity"/>
    <property type="evidence" value="ECO:0007669"/>
    <property type="project" value="TreeGrafter"/>
</dbReference>
<dbReference type="PANTHER" id="PTHR13131">
    <property type="entry name" value="CYSTINOSIN"/>
    <property type="match status" value="1"/>
</dbReference>
<dbReference type="GO" id="GO:0015293">
    <property type="term" value="F:symporter activity"/>
    <property type="evidence" value="ECO:0007669"/>
    <property type="project" value="UniProtKB-KW"/>
</dbReference>
<keyword evidence="5" id="KW-0677">Repeat</keyword>
<dbReference type="InterPro" id="IPR005282">
    <property type="entry name" value="LC_transporter"/>
</dbReference>
<evidence type="ECO:0000256" key="10">
    <source>
        <dbReference type="ARBA" id="ARBA00048473"/>
    </source>
</evidence>
<feature type="transmembrane region" description="Helical" evidence="12">
    <location>
        <begin position="353"/>
        <end position="374"/>
    </location>
</feature>
<dbReference type="NCBIfam" id="TIGR00951">
    <property type="entry name" value="2A43"/>
    <property type="match status" value="1"/>
</dbReference>
<keyword evidence="6" id="KW-0769">Symport</keyword>
<dbReference type="Gene3D" id="1.20.1280.290">
    <property type="match status" value="2"/>
</dbReference>
<dbReference type="SMART" id="SM00679">
    <property type="entry name" value="CTNS"/>
    <property type="match status" value="2"/>
</dbReference>
<dbReference type="GO" id="GO:0005765">
    <property type="term" value="C:lysosomal membrane"/>
    <property type="evidence" value="ECO:0007669"/>
    <property type="project" value="UniProtKB-SubCell"/>
</dbReference>
<feature type="transmembrane region" description="Helical" evidence="12">
    <location>
        <begin position="249"/>
        <end position="270"/>
    </location>
</feature>
<evidence type="ECO:0000256" key="7">
    <source>
        <dbReference type="ARBA" id="ARBA00022989"/>
    </source>
</evidence>
<evidence type="ECO:0000256" key="9">
    <source>
        <dbReference type="ARBA" id="ARBA00023228"/>
    </source>
</evidence>
<evidence type="ECO:0000256" key="1">
    <source>
        <dbReference type="ARBA" id="ARBA00004155"/>
    </source>
</evidence>
<keyword evidence="9" id="KW-0458">Lysosome</keyword>
<evidence type="ECO:0000256" key="11">
    <source>
        <dbReference type="ARBA" id="ARBA00074957"/>
    </source>
</evidence>
<organism evidence="13">
    <name type="scientific">Aceria tosichella</name>
    <name type="common">wheat curl mite</name>
    <dbReference type="NCBI Taxonomy" id="561515"/>
    <lineage>
        <taxon>Eukaryota</taxon>
        <taxon>Metazoa</taxon>
        <taxon>Ecdysozoa</taxon>
        <taxon>Arthropoda</taxon>
        <taxon>Chelicerata</taxon>
        <taxon>Arachnida</taxon>
        <taxon>Acari</taxon>
        <taxon>Acariformes</taxon>
        <taxon>Trombidiformes</taxon>
        <taxon>Prostigmata</taxon>
        <taxon>Eupodina</taxon>
        <taxon>Eriophyoidea</taxon>
        <taxon>Eriophyidae</taxon>
        <taxon>Eriophyinae</taxon>
        <taxon>Aceriini</taxon>
        <taxon>Aceria</taxon>
    </lineage>
</organism>
<dbReference type="AlphaFoldDB" id="A0A6G1SHQ8"/>
<gene>
    <name evidence="13" type="ORF">g.12537</name>
</gene>
<evidence type="ECO:0000256" key="12">
    <source>
        <dbReference type="SAM" id="Phobius"/>
    </source>
</evidence>
<feature type="transmembrane region" description="Helical" evidence="12">
    <location>
        <begin position="326"/>
        <end position="346"/>
    </location>
</feature>
<dbReference type="InterPro" id="IPR006603">
    <property type="entry name" value="PQ-loop_rpt"/>
</dbReference>
<keyword evidence="8 12" id="KW-0472">Membrane</keyword>
<evidence type="ECO:0000256" key="5">
    <source>
        <dbReference type="ARBA" id="ARBA00022737"/>
    </source>
</evidence>
<protein>
    <recommendedName>
        <fullName evidence="11">Cystinosin homolog</fullName>
    </recommendedName>
</protein>
<feature type="transmembrane region" description="Helical" evidence="12">
    <location>
        <begin position="380"/>
        <end position="401"/>
    </location>
</feature>
<comment type="catalytic activity">
    <reaction evidence="10">
        <text>L-cystine(out) + H(+)(out) = L-cystine(in) + H(+)(in)</text>
        <dbReference type="Rhea" id="RHEA:66172"/>
        <dbReference type="ChEBI" id="CHEBI:15378"/>
        <dbReference type="ChEBI" id="CHEBI:35491"/>
    </reaction>
    <physiologicalReaction direction="left-to-right" evidence="10">
        <dbReference type="Rhea" id="RHEA:66173"/>
    </physiologicalReaction>
</comment>
<reference evidence="13" key="1">
    <citation type="submission" date="2018-10" db="EMBL/GenBank/DDBJ databases">
        <title>Transcriptome assembly of Aceria tosichella (Wheat curl mite) Type 2.</title>
        <authorList>
            <person name="Scully E.D."/>
            <person name="Geib S.M."/>
            <person name="Palmer N.A."/>
            <person name="Gupta A.K."/>
            <person name="Sarath G."/>
            <person name="Tatineni S."/>
        </authorList>
    </citation>
    <scope>NUCLEOTIDE SEQUENCE</scope>
    <source>
        <strain evidence="13">LincolnNE</strain>
    </source>
</reference>
<dbReference type="FunFam" id="1.20.1280.290:FF:000016">
    <property type="entry name" value="Cystinosin homolog"/>
    <property type="match status" value="1"/>
</dbReference>
<feature type="transmembrane region" description="Helical" evidence="12">
    <location>
        <begin position="456"/>
        <end position="477"/>
    </location>
</feature>
<evidence type="ECO:0000256" key="2">
    <source>
        <dbReference type="ARBA" id="ARBA00006855"/>
    </source>
</evidence>
<evidence type="ECO:0000256" key="8">
    <source>
        <dbReference type="ARBA" id="ARBA00023136"/>
    </source>
</evidence>
<keyword evidence="3" id="KW-0813">Transport</keyword>
<evidence type="ECO:0000313" key="13">
    <source>
        <dbReference type="EMBL" id="MDE50015.1"/>
    </source>
</evidence>
<evidence type="ECO:0000256" key="3">
    <source>
        <dbReference type="ARBA" id="ARBA00022448"/>
    </source>
</evidence>
<comment type="similarity">
    <text evidence="2">Belongs to the cystinosin family.</text>
</comment>
<proteinExistence type="inferred from homology"/>
<evidence type="ECO:0000256" key="6">
    <source>
        <dbReference type="ARBA" id="ARBA00022847"/>
    </source>
</evidence>
<feature type="transmembrane region" description="Helical" evidence="12">
    <location>
        <begin position="422"/>
        <end position="441"/>
    </location>
</feature>
<feature type="transmembrane region" description="Helical" evidence="12">
    <location>
        <begin position="282"/>
        <end position="306"/>
    </location>
</feature>
<sequence length="535" mass="60367">MATFKRNQVGDPLVTYQGELKTRPRSCESPNKTIHVQRYSNNYFSLVTPPITTLLTCLFLMLTATVISGPQSVGSVIMPPPKLLFVPLHSGRDARPVQHLEAQGDDEPYRLTVNEYDGVSVPINSHSNITINLNKAIPETVTVRVSVNSGPNLIVFESQKDQMSINETLSNVAVNTTNGTSSEFLVTYDPNTFGDRVVRFQTTNFAGHAEIVCHVVKQPTNKSIEIDDKSAFTSVNIYRSWNMNVFIQIVGWIYFFAWSISFYFQVVLNYRRKSVVGLNFDFLALNLLGFACYTIYNSSLLFSYSVQQEYYKRYTYSRIPVEYNDLFFALHAFLISLVTVIQCFIYERGEQHVSLPAGIFSAIAPVLGLGLFVASLFHSVSILDVVLYLSYVKLVITTIKYSPQAYMNYKRKATTGWSIHNIILDFTGGSFSLLQMFLLAYNYDDWISIFGNFTKFGLGLVSMLFDIVFIVQHYVLYKSDRRSSLVNNSNENLENSSDSCPSPVISRSIISITQNQSQAAQTWNGSNLESDENSD</sequence>
<dbReference type="FunFam" id="1.20.1280.290:FF:000018">
    <property type="entry name" value="Cystinosin homolog"/>
    <property type="match status" value="1"/>
</dbReference>
<keyword evidence="4 12" id="KW-0812">Transmembrane</keyword>
<dbReference type="Pfam" id="PF04193">
    <property type="entry name" value="PQ-loop"/>
    <property type="match status" value="2"/>
</dbReference>
<accession>A0A6G1SHQ8</accession>
<comment type="subcellular location">
    <subcellularLocation>
        <location evidence="1">Lysosome membrane</location>
        <topology evidence="1">Multi-pass membrane protein</topology>
    </subcellularLocation>
</comment>